<accession>A0A7G6X815</accession>
<name>A0A7G6X815_9ACTN</name>
<dbReference type="Proteomes" id="UP000515563">
    <property type="component" value="Chromosome"/>
</dbReference>
<protein>
    <recommendedName>
        <fullName evidence="3">Recombinase family protein</fullName>
    </recommendedName>
</protein>
<evidence type="ECO:0000313" key="1">
    <source>
        <dbReference type="EMBL" id="QNE22380.1"/>
    </source>
</evidence>
<dbReference type="AlphaFoldDB" id="A0A7G6X815"/>
<dbReference type="EMBL" id="CP043661">
    <property type="protein sequence ID" value="QNE22380.1"/>
    <property type="molecule type" value="Genomic_DNA"/>
</dbReference>
<sequence length="92" mass="9889">MSATEMARAQDGLLKFATQKGFNIDHVEIFVEKLETVPDAFQKLIEKMTAQGERTVIIPGIHHLAGLGSPPLAVVEAFTADGVHVLVAGHVE</sequence>
<dbReference type="RefSeq" id="WP_185444794.1">
    <property type="nucleotide sequence ID" value="NZ_CP043661.1"/>
</dbReference>
<dbReference type="KEGG" id="kqi:F1D05_36405"/>
<proteinExistence type="predicted"/>
<reference evidence="1 2" key="2">
    <citation type="journal article" date="2020" name="Microbiol. Resour. Announc.">
        <title>Antarctic desert soil bacteria exhibit high novel natural product potential, evaluated through long-read genome sequencing and comparative genomics.</title>
        <authorList>
            <person name="Benaud N."/>
            <person name="Edwards R.J."/>
            <person name="Amos T.G."/>
            <person name="D'Agostino P.M."/>
            <person name="Gutierrez-Chavez C."/>
            <person name="Montgomery K."/>
            <person name="Nicetic I."/>
            <person name="Ferrari B.C."/>
        </authorList>
    </citation>
    <scope>NUCLEOTIDE SEQUENCE [LARGE SCALE GENOMIC DNA]</scope>
    <source>
        <strain evidence="1 2">SPB151</strain>
    </source>
</reference>
<evidence type="ECO:0000313" key="2">
    <source>
        <dbReference type="Proteomes" id="UP000515563"/>
    </source>
</evidence>
<reference evidence="2" key="1">
    <citation type="submission" date="2019-09" db="EMBL/GenBank/DDBJ databases">
        <title>Antimicrobial potential of Antarctic Bacteria.</title>
        <authorList>
            <person name="Benaud N."/>
            <person name="Edwards R.J."/>
            <person name="Ferrari B.C."/>
        </authorList>
    </citation>
    <scope>NUCLEOTIDE SEQUENCE [LARGE SCALE GENOMIC DNA]</scope>
    <source>
        <strain evidence="2">SPB151</strain>
    </source>
</reference>
<organism evidence="1 2">
    <name type="scientific">Kribbella qitaiheensis</name>
    <dbReference type="NCBI Taxonomy" id="1544730"/>
    <lineage>
        <taxon>Bacteria</taxon>
        <taxon>Bacillati</taxon>
        <taxon>Actinomycetota</taxon>
        <taxon>Actinomycetes</taxon>
        <taxon>Propionibacteriales</taxon>
        <taxon>Kribbellaceae</taxon>
        <taxon>Kribbella</taxon>
    </lineage>
</organism>
<evidence type="ECO:0008006" key="3">
    <source>
        <dbReference type="Google" id="ProtNLM"/>
    </source>
</evidence>
<keyword evidence="2" id="KW-1185">Reference proteome</keyword>
<gene>
    <name evidence="1" type="ORF">F1D05_36405</name>
</gene>